<evidence type="ECO:0000313" key="3">
    <source>
        <dbReference type="Proteomes" id="UP000007800"/>
    </source>
</evidence>
<evidence type="ECO:0000313" key="2">
    <source>
        <dbReference type="EMBL" id="EER02757.1"/>
    </source>
</evidence>
<gene>
    <name evidence="2" type="ORF">Pmar_PMAR003230</name>
</gene>
<dbReference type="InterPro" id="IPR008862">
    <property type="entry name" value="Tcp11"/>
</dbReference>
<proteinExistence type="inferred from homology"/>
<evidence type="ECO:0000256" key="1">
    <source>
        <dbReference type="ARBA" id="ARBA00010954"/>
    </source>
</evidence>
<dbReference type="OrthoDB" id="422575at2759"/>
<sequence>MNSAFTDEKEMANRLARTFRRGDLQKRPPKYSFVFARLSELRSRMCGFLPKTTQAEFASRLDLELVKQQIEHHAFDRETFVQVDSSLHCG</sequence>
<accession>C5LKJ0</accession>
<name>C5LKJ0_PERM5</name>
<dbReference type="InParanoid" id="C5LKJ0"/>
<reference evidence="2 3" key="1">
    <citation type="submission" date="2008-07" db="EMBL/GenBank/DDBJ databases">
        <authorList>
            <person name="El-Sayed N."/>
            <person name="Caler E."/>
            <person name="Inman J."/>
            <person name="Amedeo P."/>
            <person name="Hass B."/>
            <person name="Wortman J."/>
        </authorList>
    </citation>
    <scope>NUCLEOTIDE SEQUENCE [LARGE SCALE GENOMIC DNA]</scope>
    <source>
        <strain evidence="3">ATCC 50983 / TXsc</strain>
    </source>
</reference>
<comment type="similarity">
    <text evidence="1">Belongs to the TCP11 family.</text>
</comment>
<protein>
    <submittedName>
        <fullName evidence="2">Uncharacterized protein</fullName>
    </submittedName>
</protein>
<dbReference type="GeneID" id="9048300"/>
<dbReference type="EMBL" id="GG682823">
    <property type="protein sequence ID" value="EER02757.1"/>
    <property type="molecule type" value="Genomic_DNA"/>
</dbReference>
<dbReference type="Proteomes" id="UP000007800">
    <property type="component" value="Unassembled WGS sequence"/>
</dbReference>
<keyword evidence="3" id="KW-1185">Reference proteome</keyword>
<dbReference type="RefSeq" id="XP_002770941.1">
    <property type="nucleotide sequence ID" value="XM_002770895.1"/>
</dbReference>
<organism evidence="3">
    <name type="scientific">Perkinsus marinus (strain ATCC 50983 / TXsc)</name>
    <dbReference type="NCBI Taxonomy" id="423536"/>
    <lineage>
        <taxon>Eukaryota</taxon>
        <taxon>Sar</taxon>
        <taxon>Alveolata</taxon>
        <taxon>Perkinsozoa</taxon>
        <taxon>Perkinsea</taxon>
        <taxon>Perkinsida</taxon>
        <taxon>Perkinsidae</taxon>
        <taxon>Perkinsus</taxon>
    </lineage>
</organism>
<dbReference type="AlphaFoldDB" id="C5LKJ0"/>
<dbReference type="Pfam" id="PF05794">
    <property type="entry name" value="Tcp11"/>
    <property type="match status" value="1"/>
</dbReference>